<dbReference type="InterPro" id="IPR029058">
    <property type="entry name" value="AB_hydrolase_fold"/>
</dbReference>
<protein>
    <submittedName>
        <fullName evidence="2">Alpha/beta hydrolase</fullName>
    </submittedName>
</protein>
<dbReference type="RefSeq" id="WP_102823256.1">
    <property type="nucleotide sequence ID" value="NZ_CP139348.1"/>
</dbReference>
<comment type="caution">
    <text evidence="2">The sequence shown here is derived from an EMBL/GenBank/DDBJ whole genome shotgun (WGS) entry which is preliminary data.</text>
</comment>
<dbReference type="AlphaFoldDB" id="A0A2N8S683"/>
<dbReference type="PANTHER" id="PTHR43194">
    <property type="entry name" value="HYDROLASE ALPHA/BETA FOLD FAMILY"/>
    <property type="match status" value="1"/>
</dbReference>
<dbReference type="Proteomes" id="UP000235925">
    <property type="component" value="Unassembled WGS sequence"/>
</dbReference>
<organism evidence="2 3">
    <name type="scientific">Stutzerimonas stutzeri</name>
    <name type="common">Pseudomonas stutzeri</name>
    <dbReference type="NCBI Taxonomy" id="316"/>
    <lineage>
        <taxon>Bacteria</taxon>
        <taxon>Pseudomonadati</taxon>
        <taxon>Pseudomonadota</taxon>
        <taxon>Gammaproteobacteria</taxon>
        <taxon>Pseudomonadales</taxon>
        <taxon>Pseudomonadaceae</taxon>
        <taxon>Stutzerimonas</taxon>
    </lineage>
</organism>
<dbReference type="GO" id="GO:0016787">
    <property type="term" value="F:hydrolase activity"/>
    <property type="evidence" value="ECO:0007669"/>
    <property type="project" value="UniProtKB-KW"/>
</dbReference>
<dbReference type="InterPro" id="IPR050228">
    <property type="entry name" value="Carboxylesterase_BioH"/>
</dbReference>
<evidence type="ECO:0000259" key="1">
    <source>
        <dbReference type="Pfam" id="PF00561"/>
    </source>
</evidence>
<name>A0A2N8S683_STUST</name>
<evidence type="ECO:0000313" key="3">
    <source>
        <dbReference type="Proteomes" id="UP000235925"/>
    </source>
</evidence>
<dbReference type="OrthoDB" id="9779853at2"/>
<gene>
    <name evidence="2" type="ORF">CXK92_01215</name>
</gene>
<dbReference type="PANTHER" id="PTHR43194:SF2">
    <property type="entry name" value="PEROXISOMAL MEMBRANE PROTEIN LPX1"/>
    <property type="match status" value="1"/>
</dbReference>
<dbReference type="Gene3D" id="3.40.50.1820">
    <property type="entry name" value="alpha/beta hydrolase"/>
    <property type="match status" value="1"/>
</dbReference>
<evidence type="ECO:0000313" key="2">
    <source>
        <dbReference type="EMBL" id="PNF82119.1"/>
    </source>
</evidence>
<dbReference type="Pfam" id="PF00561">
    <property type="entry name" value="Abhydrolase_1"/>
    <property type="match status" value="1"/>
</dbReference>
<accession>A0A2N8S683</accession>
<reference evidence="2 3" key="1">
    <citation type="submission" date="2018-01" db="EMBL/GenBank/DDBJ databases">
        <title>Denitrification phenotypes of diverse strains of Pseudomonas stutzeri.</title>
        <authorList>
            <person name="Milligan D.A."/>
            <person name="Bergaust L."/>
            <person name="Bakken L.R."/>
            <person name="Frostegard A."/>
        </authorList>
    </citation>
    <scope>NUCLEOTIDE SEQUENCE [LARGE SCALE GENOMIC DNA]</scope>
    <source>
        <strain evidence="2 3">KC</strain>
    </source>
</reference>
<dbReference type="EMBL" id="POUN01000001">
    <property type="protein sequence ID" value="PNF82119.1"/>
    <property type="molecule type" value="Genomic_DNA"/>
</dbReference>
<dbReference type="InterPro" id="IPR000073">
    <property type="entry name" value="AB_hydrolase_1"/>
</dbReference>
<feature type="domain" description="AB hydrolase-1" evidence="1">
    <location>
        <begin position="41"/>
        <end position="164"/>
    </location>
</feature>
<sequence length="271" mass="30084">MTFSATLDDRQADLWLEGSHGRIFVRSWFPEADALRPDRAPILLLHESLGCVEQWKEFPAALANATGRTVVAYDRLGFGRSDRLTAPPRPTFVEDEAAQGFARVLEHLGIERFVILGHSVGGSMAVHCAARYPEACQAMITMSAVTFVEARTLAGIRQAKAWFTDPAQRERLHRYHGDRSDWVLSAWINTWLAPDFASWTLAHALPEVGCPALAIHGGDDEFGSERHPQLIAEHASGQVEQALLPGVGHVPHREKPEQVLERVERFLQSVG</sequence>
<dbReference type="PRINTS" id="PR00111">
    <property type="entry name" value="ABHYDROLASE"/>
</dbReference>
<proteinExistence type="predicted"/>
<keyword evidence="2" id="KW-0378">Hydrolase</keyword>
<dbReference type="SUPFAM" id="SSF53474">
    <property type="entry name" value="alpha/beta-Hydrolases"/>
    <property type="match status" value="1"/>
</dbReference>